<protein>
    <recommendedName>
        <fullName evidence="6">DUF4378 domain-containing protein</fullName>
    </recommendedName>
</protein>
<sequence>MAKQAHHRNPKLGGDGLSAAGCLRGLFNSFDVHQRFRLPKMLGDRRSAHRRHATGGKEPKTKTEASHASDERDPTEADANISSPVEDRVEPPTGKTSGKSRRKPSIAQEMSRQQDMPKHKGGHKRKVTPFATRLLRTISIHHLESDDYGHPNEVPEASQLQDPSLLPHSYATSTGNERTPTCLETHDEVNKGNKRCDACGTATPDPAGHVCHKKLDELGCQLLEKQALLREKLREAKESLQGQREGDGEPQENVARRHSSDILEALELFHANNELFLKLLREPDSDMASDSQGGEDPKGGRVLTRCGSFPGAGSSSIKGSSFKLKDEVLLPSKKLEASSETEKLQTLPGIGNPEVYNKSQFMGSSPRPASPLAHGILETASSSEPSSTFAPVEKRQRDNGSAAHRFRVIKQRIKDIIKDNKKERRRIAMDRVLHKVPVDKFCSSDRFDGESSRFSFGCDAGVSTCRISFSSIPRSQSLSESVEKYAHLLESTSRREPSKPQVSERLKLADEDGGSQVTQAPRTFGRIFSLPEFEACFHKDDQHEASLDLFSHSKPGSADPAKGNEEECKKDVKGGVDEQNLSRSRDHRGLPASVLLDDEADAASGAVTTQDISYALSDEQVSVPCAEAGGTPEEPSSTAAAVDSNLAEYPVTTAESSVFQAAGGSEPELEIDQVHSEGQDDPSDNQHETDEVSNASDAQVSGAPLDFDILPVPVDQHEIEFNYVKDVLKAYLFDSNELSQRWSSPSKPPDPSVSEEVDASAAHEPEPSNMYPQFNLDRELLYDLTNQILIEICENSYGHTPWLSNMWGSHTRPVPVGFHLLEEVWANISWHLKAHPHANPTLEYMLERDFRKNDGWMNLNHDVEYVGLDLEATLLDDLIDETLFEVLDWDYVECPVS</sequence>
<dbReference type="Pfam" id="PF14309">
    <property type="entry name" value="DUF4378"/>
    <property type="match status" value="1"/>
</dbReference>
<name>A0A843WS36_COLES</name>
<dbReference type="InterPro" id="IPR025486">
    <property type="entry name" value="DUF4378"/>
</dbReference>
<keyword evidence="5" id="KW-1185">Reference proteome</keyword>
<feature type="region of interest" description="Disordered" evidence="1">
    <location>
        <begin position="380"/>
        <end position="403"/>
    </location>
</feature>
<evidence type="ECO:0000313" key="5">
    <source>
        <dbReference type="Proteomes" id="UP000652761"/>
    </source>
</evidence>
<organism evidence="4 5">
    <name type="scientific">Colocasia esculenta</name>
    <name type="common">Wild taro</name>
    <name type="synonym">Arum esculentum</name>
    <dbReference type="NCBI Taxonomy" id="4460"/>
    <lineage>
        <taxon>Eukaryota</taxon>
        <taxon>Viridiplantae</taxon>
        <taxon>Streptophyta</taxon>
        <taxon>Embryophyta</taxon>
        <taxon>Tracheophyta</taxon>
        <taxon>Spermatophyta</taxon>
        <taxon>Magnoliopsida</taxon>
        <taxon>Liliopsida</taxon>
        <taxon>Araceae</taxon>
        <taxon>Aroideae</taxon>
        <taxon>Colocasieae</taxon>
        <taxon>Colocasia</taxon>
    </lineage>
</organism>
<feature type="region of interest" description="Disordered" evidence="1">
    <location>
        <begin position="145"/>
        <end position="182"/>
    </location>
</feature>
<evidence type="ECO:0000259" key="3">
    <source>
        <dbReference type="Pfam" id="PF14309"/>
    </source>
</evidence>
<reference evidence="4" key="1">
    <citation type="submission" date="2017-07" db="EMBL/GenBank/DDBJ databases">
        <title>Taro Niue Genome Assembly and Annotation.</title>
        <authorList>
            <person name="Atibalentja N."/>
            <person name="Keating K."/>
            <person name="Fields C.J."/>
        </authorList>
    </citation>
    <scope>NUCLEOTIDE SEQUENCE</scope>
    <source>
        <strain evidence="4">Niue_2</strain>
        <tissue evidence="4">Leaf</tissue>
    </source>
</reference>
<feature type="region of interest" description="Disordered" evidence="1">
    <location>
        <begin position="285"/>
        <end position="307"/>
    </location>
</feature>
<dbReference type="InterPro" id="IPR022212">
    <property type="entry name" value="DUF3741"/>
</dbReference>
<dbReference type="PANTHER" id="PTHR47071">
    <property type="entry name" value="PROTEIN TRM32"/>
    <property type="match status" value="1"/>
</dbReference>
<dbReference type="PANTHER" id="PTHR47071:SF9">
    <property type="entry name" value="TRM32-LIKE PROTEIN (DUF3741)"/>
    <property type="match status" value="1"/>
</dbReference>
<feature type="domain" description="DUF3741" evidence="2">
    <location>
        <begin position="256"/>
        <end position="285"/>
    </location>
</feature>
<feature type="compositionally biased region" description="Basic and acidic residues" evidence="1">
    <location>
        <begin position="674"/>
        <end position="690"/>
    </location>
</feature>
<evidence type="ECO:0000256" key="1">
    <source>
        <dbReference type="SAM" id="MobiDB-lite"/>
    </source>
</evidence>
<feature type="region of interest" description="Disordered" evidence="1">
    <location>
        <begin position="41"/>
        <end position="128"/>
    </location>
</feature>
<gene>
    <name evidence="4" type="ORF">Taro_046346</name>
</gene>
<feature type="compositionally biased region" description="Polar residues" evidence="1">
    <location>
        <begin position="170"/>
        <end position="179"/>
    </location>
</feature>
<evidence type="ECO:0008006" key="6">
    <source>
        <dbReference type="Google" id="ProtNLM"/>
    </source>
</evidence>
<dbReference type="Proteomes" id="UP000652761">
    <property type="component" value="Unassembled WGS sequence"/>
</dbReference>
<dbReference type="EMBL" id="NMUH01005684">
    <property type="protein sequence ID" value="MQM13422.1"/>
    <property type="molecule type" value="Genomic_DNA"/>
</dbReference>
<feature type="compositionally biased region" description="Basic and acidic residues" evidence="1">
    <location>
        <begin position="55"/>
        <end position="75"/>
    </location>
</feature>
<feature type="region of interest" description="Disordered" evidence="1">
    <location>
        <begin position="490"/>
        <end position="520"/>
    </location>
</feature>
<evidence type="ECO:0000313" key="4">
    <source>
        <dbReference type="EMBL" id="MQM13422.1"/>
    </source>
</evidence>
<feature type="region of interest" description="Disordered" evidence="1">
    <location>
        <begin position="674"/>
        <end position="700"/>
    </location>
</feature>
<feature type="compositionally biased region" description="Basic and acidic residues" evidence="1">
    <location>
        <begin position="490"/>
        <end position="510"/>
    </location>
</feature>
<evidence type="ECO:0000259" key="2">
    <source>
        <dbReference type="Pfam" id="PF12552"/>
    </source>
</evidence>
<feature type="domain" description="DUF4378" evidence="3">
    <location>
        <begin position="720"/>
        <end position="881"/>
    </location>
</feature>
<dbReference type="Pfam" id="PF12552">
    <property type="entry name" value="DUF3741"/>
    <property type="match status" value="1"/>
</dbReference>
<accession>A0A843WS36</accession>
<dbReference type="AlphaFoldDB" id="A0A843WS36"/>
<dbReference type="OrthoDB" id="758104at2759"/>
<feature type="region of interest" description="Disordered" evidence="1">
    <location>
        <begin position="739"/>
        <end position="771"/>
    </location>
</feature>
<dbReference type="InterPro" id="IPR044257">
    <property type="entry name" value="TRM32-like"/>
</dbReference>
<proteinExistence type="predicted"/>
<feature type="compositionally biased region" description="Polar residues" evidence="1">
    <location>
        <begin position="380"/>
        <end position="389"/>
    </location>
</feature>
<feature type="region of interest" description="Disordered" evidence="1">
    <location>
        <begin position="549"/>
        <end position="590"/>
    </location>
</feature>
<comment type="caution">
    <text evidence="4">The sequence shown here is derived from an EMBL/GenBank/DDBJ whole genome shotgun (WGS) entry which is preliminary data.</text>
</comment>
<feature type="compositionally biased region" description="Basic and acidic residues" evidence="1">
    <location>
        <begin position="562"/>
        <end position="576"/>
    </location>
</feature>